<dbReference type="Proteomes" id="UP000824469">
    <property type="component" value="Unassembled WGS sequence"/>
</dbReference>
<evidence type="ECO:0000313" key="8">
    <source>
        <dbReference type="EMBL" id="KAH9293980.1"/>
    </source>
</evidence>
<feature type="transmembrane region" description="Helical" evidence="7">
    <location>
        <begin position="227"/>
        <end position="248"/>
    </location>
</feature>
<dbReference type="Pfam" id="PF00854">
    <property type="entry name" value="PTR2"/>
    <property type="match status" value="2"/>
</dbReference>
<dbReference type="AlphaFoldDB" id="A0AA38F9I6"/>
<dbReference type="PANTHER" id="PTHR11654">
    <property type="entry name" value="OLIGOPEPTIDE TRANSPORTER-RELATED"/>
    <property type="match status" value="1"/>
</dbReference>
<feature type="non-terminal residue" evidence="8">
    <location>
        <position position="409"/>
    </location>
</feature>
<dbReference type="Gene3D" id="1.20.1250.20">
    <property type="entry name" value="MFS general substrate transporter like domains"/>
    <property type="match status" value="2"/>
</dbReference>
<evidence type="ECO:0000256" key="7">
    <source>
        <dbReference type="SAM" id="Phobius"/>
    </source>
</evidence>
<organism evidence="8 9">
    <name type="scientific">Taxus chinensis</name>
    <name type="common">Chinese yew</name>
    <name type="synonym">Taxus wallichiana var. chinensis</name>
    <dbReference type="NCBI Taxonomy" id="29808"/>
    <lineage>
        <taxon>Eukaryota</taxon>
        <taxon>Viridiplantae</taxon>
        <taxon>Streptophyta</taxon>
        <taxon>Embryophyta</taxon>
        <taxon>Tracheophyta</taxon>
        <taxon>Spermatophyta</taxon>
        <taxon>Pinopsida</taxon>
        <taxon>Pinidae</taxon>
        <taxon>Conifers II</taxon>
        <taxon>Cupressales</taxon>
        <taxon>Taxaceae</taxon>
        <taxon>Taxus</taxon>
    </lineage>
</organism>
<sequence>GLILLTLSVSLPGLRPPPCEKGNVKCPVEATPLQIGIFFLALYLISFGTGGHKPSLQAFGADQFDEQDENERTQGSFRKPNSFNSKNEKSLFEVLDVESMKHGQRFLDKAAIIDPAHEIGTSTERNQARRVAACTVTQVEEAKLILKMLPIWVSCLMFGVTIAQATTFFVKQGKTMDRKFPNTHIEIPPASLFAFSVLSMLTFVAIYDSCFVPIARHITGNKRGITILQRIGVGLFISIIGMVTAALIETKRLNVAKNHGLLDKPKATVPISAFWLVPQFVLNGTADVFTIVGLQEYFYDQAPDNMRSLGIAFYLSVVGASSFLSSFIITISDRISSRGGRKGWFANNLNGCHLDYFYWLLAVLSALNMVFYGCMAHRYTYKKVKQMHSEIDMLTIKQSQHDQNVETRI</sequence>
<evidence type="ECO:0000256" key="6">
    <source>
        <dbReference type="SAM" id="MobiDB-lite"/>
    </source>
</evidence>
<keyword evidence="4 7" id="KW-1133">Transmembrane helix</keyword>
<name>A0AA38F9I6_TAXCH</name>
<proteinExistence type="inferred from homology"/>
<evidence type="ECO:0000313" key="9">
    <source>
        <dbReference type="Proteomes" id="UP000824469"/>
    </source>
</evidence>
<dbReference type="SUPFAM" id="SSF103473">
    <property type="entry name" value="MFS general substrate transporter"/>
    <property type="match status" value="1"/>
</dbReference>
<feature type="transmembrane region" description="Helical" evidence="7">
    <location>
        <begin position="149"/>
        <end position="170"/>
    </location>
</feature>
<feature type="transmembrane region" description="Helical" evidence="7">
    <location>
        <begin position="190"/>
        <end position="215"/>
    </location>
</feature>
<feature type="region of interest" description="Disordered" evidence="6">
    <location>
        <begin position="65"/>
        <end position="84"/>
    </location>
</feature>
<evidence type="ECO:0000256" key="2">
    <source>
        <dbReference type="ARBA" id="ARBA00005982"/>
    </source>
</evidence>
<dbReference type="GO" id="GO:0022857">
    <property type="term" value="F:transmembrane transporter activity"/>
    <property type="evidence" value="ECO:0007669"/>
    <property type="project" value="InterPro"/>
</dbReference>
<dbReference type="OMA" id="FIANIYN"/>
<reference evidence="8 9" key="1">
    <citation type="journal article" date="2021" name="Nat. Plants">
        <title>The Taxus genome provides insights into paclitaxel biosynthesis.</title>
        <authorList>
            <person name="Xiong X."/>
            <person name="Gou J."/>
            <person name="Liao Q."/>
            <person name="Li Y."/>
            <person name="Zhou Q."/>
            <person name="Bi G."/>
            <person name="Li C."/>
            <person name="Du R."/>
            <person name="Wang X."/>
            <person name="Sun T."/>
            <person name="Guo L."/>
            <person name="Liang H."/>
            <person name="Lu P."/>
            <person name="Wu Y."/>
            <person name="Zhang Z."/>
            <person name="Ro D.K."/>
            <person name="Shang Y."/>
            <person name="Huang S."/>
            <person name="Yan J."/>
        </authorList>
    </citation>
    <scope>NUCLEOTIDE SEQUENCE [LARGE SCALE GENOMIC DNA]</scope>
    <source>
        <strain evidence="8">Ta-2019</strain>
    </source>
</reference>
<keyword evidence="9" id="KW-1185">Reference proteome</keyword>
<comment type="similarity">
    <text evidence="2">Belongs to the major facilitator superfamily. Proton-dependent oligopeptide transporter (POT/PTR) (TC 2.A.17) family.</text>
</comment>
<evidence type="ECO:0000256" key="1">
    <source>
        <dbReference type="ARBA" id="ARBA00004141"/>
    </source>
</evidence>
<feature type="compositionally biased region" description="Polar residues" evidence="6">
    <location>
        <begin position="73"/>
        <end position="84"/>
    </location>
</feature>
<evidence type="ECO:0000256" key="3">
    <source>
        <dbReference type="ARBA" id="ARBA00022692"/>
    </source>
</evidence>
<feature type="transmembrane region" description="Helical" evidence="7">
    <location>
        <begin position="356"/>
        <end position="375"/>
    </location>
</feature>
<dbReference type="GO" id="GO:0016020">
    <property type="term" value="C:membrane"/>
    <property type="evidence" value="ECO:0007669"/>
    <property type="project" value="UniProtKB-SubCell"/>
</dbReference>
<comment type="caution">
    <text evidence="8">The sequence shown here is derived from an EMBL/GenBank/DDBJ whole genome shotgun (WGS) entry which is preliminary data.</text>
</comment>
<protein>
    <submittedName>
        <fullName evidence="8">Uncharacterized protein</fullName>
    </submittedName>
</protein>
<accession>A0AA38F9I6</accession>
<evidence type="ECO:0000256" key="5">
    <source>
        <dbReference type="ARBA" id="ARBA00023136"/>
    </source>
</evidence>
<dbReference type="InterPro" id="IPR000109">
    <property type="entry name" value="POT_fam"/>
</dbReference>
<gene>
    <name evidence="8" type="ORF">KI387_040815</name>
</gene>
<evidence type="ECO:0000256" key="4">
    <source>
        <dbReference type="ARBA" id="ARBA00022989"/>
    </source>
</evidence>
<feature type="transmembrane region" description="Helical" evidence="7">
    <location>
        <begin position="311"/>
        <end position="331"/>
    </location>
</feature>
<dbReference type="InterPro" id="IPR036259">
    <property type="entry name" value="MFS_trans_sf"/>
</dbReference>
<dbReference type="EMBL" id="JAHRHJ020000531">
    <property type="protein sequence ID" value="KAH9293980.1"/>
    <property type="molecule type" value="Genomic_DNA"/>
</dbReference>
<keyword evidence="5 7" id="KW-0472">Membrane</keyword>
<keyword evidence="3 7" id="KW-0812">Transmembrane</keyword>
<comment type="subcellular location">
    <subcellularLocation>
        <location evidence="1">Membrane</location>
        <topology evidence="1">Multi-pass membrane protein</topology>
    </subcellularLocation>
</comment>